<keyword evidence="1" id="KW-1133">Transmembrane helix</keyword>
<reference evidence="2 3" key="1">
    <citation type="submission" date="2020-08" db="EMBL/GenBank/DDBJ databases">
        <title>Genomic Encyclopedia of Type Strains, Phase IV (KMG-IV): sequencing the most valuable type-strain genomes for metagenomic binning, comparative biology and taxonomic classification.</title>
        <authorList>
            <person name="Goeker M."/>
        </authorList>
    </citation>
    <scope>NUCLEOTIDE SEQUENCE [LARGE SCALE GENOMIC DNA]</scope>
    <source>
        <strain evidence="2 3">DSM 101730</strain>
    </source>
</reference>
<comment type="caution">
    <text evidence="2">The sequence shown here is derived from an EMBL/GenBank/DDBJ whole genome shotgun (WGS) entry which is preliminary data.</text>
</comment>
<dbReference type="Proteomes" id="UP000549457">
    <property type="component" value="Unassembled WGS sequence"/>
</dbReference>
<feature type="transmembrane region" description="Helical" evidence="1">
    <location>
        <begin position="113"/>
        <end position="135"/>
    </location>
</feature>
<sequence length="280" mass="28509">MASEELYRASVTTRTVEGGAAGVSYVDWGAILAGTVLTVTLSLVLITFGSAVGLSASSFQPGEGVSLFWFAVASGIWFVWVAVTSFGAGGYLAGRLRRRVGGASVDEIEVRDGAHGLMVWATAALVAAVLGASGITGVISSAGKAAGTVAQTAADAVGGDVSYIGSRLMQGDGDQATAVLKRTLADGQLGPEDREYLVNMVAQKTGQSPEQVQAQVDRAVAEAQELYQKAVTAAETARKAAAIAAFVAAATLMVSAAAAYLAAMAGGDHRDRNLPFGTFK</sequence>
<feature type="transmembrane region" description="Helical" evidence="1">
    <location>
        <begin position="67"/>
        <end position="93"/>
    </location>
</feature>
<keyword evidence="1" id="KW-0812">Transmembrane</keyword>
<evidence type="ECO:0000256" key="1">
    <source>
        <dbReference type="SAM" id="Phobius"/>
    </source>
</evidence>
<accession>A0A840SMD2</accession>
<dbReference type="RefSeq" id="WP_184146821.1">
    <property type="nucleotide sequence ID" value="NZ_JACHFM010000001.1"/>
</dbReference>
<keyword evidence="3" id="KW-1185">Reference proteome</keyword>
<protein>
    <recommendedName>
        <fullName evidence="4">PhnA-like protein</fullName>
    </recommendedName>
</protein>
<evidence type="ECO:0000313" key="2">
    <source>
        <dbReference type="EMBL" id="MBB5220603.1"/>
    </source>
</evidence>
<evidence type="ECO:0008006" key="4">
    <source>
        <dbReference type="Google" id="ProtNLM"/>
    </source>
</evidence>
<feature type="transmembrane region" description="Helical" evidence="1">
    <location>
        <begin position="28"/>
        <end position="55"/>
    </location>
</feature>
<name>A0A840SMD2_9RHOB</name>
<feature type="transmembrane region" description="Helical" evidence="1">
    <location>
        <begin position="240"/>
        <end position="263"/>
    </location>
</feature>
<organism evidence="2 3">
    <name type="scientific">Amaricoccus macauensis</name>
    <dbReference type="NCBI Taxonomy" id="57001"/>
    <lineage>
        <taxon>Bacteria</taxon>
        <taxon>Pseudomonadati</taxon>
        <taxon>Pseudomonadota</taxon>
        <taxon>Alphaproteobacteria</taxon>
        <taxon>Rhodobacterales</taxon>
        <taxon>Paracoccaceae</taxon>
        <taxon>Amaricoccus</taxon>
    </lineage>
</organism>
<gene>
    <name evidence="2" type="ORF">HNP73_000524</name>
</gene>
<dbReference type="EMBL" id="JACHFM010000001">
    <property type="protein sequence ID" value="MBB5220603.1"/>
    <property type="molecule type" value="Genomic_DNA"/>
</dbReference>
<evidence type="ECO:0000313" key="3">
    <source>
        <dbReference type="Proteomes" id="UP000549457"/>
    </source>
</evidence>
<keyword evidence="1" id="KW-0472">Membrane</keyword>
<dbReference type="AlphaFoldDB" id="A0A840SMD2"/>
<proteinExistence type="predicted"/>